<feature type="signal peptide" evidence="1">
    <location>
        <begin position="1"/>
        <end position="27"/>
    </location>
</feature>
<organism evidence="2 3">
    <name type="scientific">Rubritalea squalenifaciens DSM 18772</name>
    <dbReference type="NCBI Taxonomy" id="1123071"/>
    <lineage>
        <taxon>Bacteria</taxon>
        <taxon>Pseudomonadati</taxon>
        <taxon>Verrucomicrobiota</taxon>
        <taxon>Verrucomicrobiia</taxon>
        <taxon>Verrucomicrobiales</taxon>
        <taxon>Rubritaleaceae</taxon>
        <taxon>Rubritalea</taxon>
    </lineage>
</organism>
<feature type="chain" id="PRO_5012409617" evidence="1">
    <location>
        <begin position="28"/>
        <end position="249"/>
    </location>
</feature>
<dbReference type="AlphaFoldDB" id="A0A1M6B0U8"/>
<evidence type="ECO:0000313" key="3">
    <source>
        <dbReference type="Proteomes" id="UP000184510"/>
    </source>
</evidence>
<evidence type="ECO:0000256" key="1">
    <source>
        <dbReference type="SAM" id="SignalP"/>
    </source>
</evidence>
<dbReference type="STRING" id="1123071.SAMN02745181_0089"/>
<dbReference type="InParanoid" id="A0A1M6B0U8"/>
<keyword evidence="1" id="KW-0732">Signal</keyword>
<protein>
    <submittedName>
        <fullName evidence="2">Uncharacterized protein</fullName>
    </submittedName>
</protein>
<name>A0A1M6B0U8_9BACT</name>
<reference evidence="2 3" key="1">
    <citation type="submission" date="2016-11" db="EMBL/GenBank/DDBJ databases">
        <authorList>
            <person name="Jaros S."/>
            <person name="Januszkiewicz K."/>
            <person name="Wedrychowicz H."/>
        </authorList>
    </citation>
    <scope>NUCLEOTIDE SEQUENCE [LARGE SCALE GENOMIC DNA]</scope>
    <source>
        <strain evidence="2 3">DSM 18772</strain>
    </source>
</reference>
<dbReference type="Proteomes" id="UP000184510">
    <property type="component" value="Unassembled WGS sequence"/>
</dbReference>
<sequence length="249" mass="28351">MFVMLGMRKFVWNMALFEALGAMSLSAQDAEQIQRDPTIHLQFEYIELSQEKLTELTYGAKTSSNDNELRDKLQVMLDAGEATMLETQMLVGLSGARLITQSIKEMIFPTEYDPAWMLNLTDPKKMLEDTDEPQALGPEPLSFETRNLGITLEAEPVLAENKRYLDLRIGPQIVWHVENVVWASWKDKFSEVDVQMPVFYTMRVNTGLIVPVGQYHHACTLTPRDEKGFPDPSRKVMILVKTELVPVGK</sequence>
<dbReference type="EMBL" id="FQYR01000002">
    <property type="protein sequence ID" value="SHI42346.1"/>
    <property type="molecule type" value="Genomic_DNA"/>
</dbReference>
<gene>
    <name evidence="2" type="ORF">SAMN02745181_0089</name>
</gene>
<keyword evidence="3" id="KW-1185">Reference proteome</keyword>
<evidence type="ECO:0000313" key="2">
    <source>
        <dbReference type="EMBL" id="SHI42346.1"/>
    </source>
</evidence>
<proteinExistence type="predicted"/>
<accession>A0A1M6B0U8</accession>